<dbReference type="SUPFAM" id="SSF54909">
    <property type="entry name" value="Dimeric alpha+beta barrel"/>
    <property type="match status" value="1"/>
</dbReference>
<keyword evidence="2" id="KW-1185">Reference proteome</keyword>
<gene>
    <name evidence="1" type="ORF">GPX89_24360</name>
</gene>
<evidence type="ECO:0000313" key="2">
    <source>
        <dbReference type="Proteomes" id="UP000466794"/>
    </source>
</evidence>
<name>A0A7K1V151_9NOCA</name>
<dbReference type="InterPro" id="IPR011008">
    <property type="entry name" value="Dimeric_a/b-barrel"/>
</dbReference>
<dbReference type="AlphaFoldDB" id="A0A7K1V151"/>
<organism evidence="1 2">
    <name type="scientific">Nocardia terrae</name>
    <dbReference type="NCBI Taxonomy" id="2675851"/>
    <lineage>
        <taxon>Bacteria</taxon>
        <taxon>Bacillati</taxon>
        <taxon>Actinomycetota</taxon>
        <taxon>Actinomycetes</taxon>
        <taxon>Mycobacteriales</taxon>
        <taxon>Nocardiaceae</taxon>
        <taxon>Nocardia</taxon>
    </lineage>
</organism>
<dbReference type="PANTHER" id="PTHR37828">
    <property type="entry name" value="GSR2449 PROTEIN"/>
    <property type="match status" value="1"/>
</dbReference>
<proteinExistence type="predicted"/>
<evidence type="ECO:0000313" key="1">
    <source>
        <dbReference type="EMBL" id="MVU80370.1"/>
    </source>
</evidence>
<comment type="caution">
    <text evidence="1">The sequence shown here is derived from an EMBL/GenBank/DDBJ whole genome shotgun (WGS) entry which is preliminary data.</text>
</comment>
<sequence>MFVVLLKFSDRKSDAPQHMAAHQRWIQQGFDDGVFLLVGSIKPGVGGAVLARNTSPEDLERRVAQDPFVAADVVTAEILEVAAGQADDRLKFLLD</sequence>
<dbReference type="EMBL" id="WRPP01000005">
    <property type="protein sequence ID" value="MVU80370.1"/>
    <property type="molecule type" value="Genomic_DNA"/>
</dbReference>
<dbReference type="Gene3D" id="3.30.70.1060">
    <property type="entry name" value="Dimeric alpha+beta barrel"/>
    <property type="match status" value="1"/>
</dbReference>
<evidence type="ECO:0008006" key="3">
    <source>
        <dbReference type="Google" id="ProtNLM"/>
    </source>
</evidence>
<accession>A0A7K1V151</accession>
<dbReference type="Proteomes" id="UP000466794">
    <property type="component" value="Unassembled WGS sequence"/>
</dbReference>
<protein>
    <recommendedName>
        <fullName evidence="3">YCII-related domain-containing protein</fullName>
    </recommendedName>
</protein>
<dbReference type="RefSeq" id="WP_157390027.1">
    <property type="nucleotide sequence ID" value="NZ_WRPP01000005.1"/>
</dbReference>
<reference evidence="1 2" key="1">
    <citation type="submission" date="2019-12" db="EMBL/GenBank/DDBJ databases">
        <title>Nocardia sp. nov. ET3-3 isolated from soil.</title>
        <authorList>
            <person name="Kanchanasin P."/>
            <person name="Tanasupawat S."/>
            <person name="Yuki M."/>
            <person name="Kudo T."/>
        </authorList>
    </citation>
    <scope>NUCLEOTIDE SEQUENCE [LARGE SCALE GENOMIC DNA]</scope>
    <source>
        <strain evidence="1 2">ET3-3</strain>
    </source>
</reference>
<dbReference type="PANTHER" id="PTHR37828:SF1">
    <property type="entry name" value="YCII-RELATED DOMAIN-CONTAINING PROTEIN"/>
    <property type="match status" value="1"/>
</dbReference>